<dbReference type="GO" id="GO:0016020">
    <property type="term" value="C:membrane"/>
    <property type="evidence" value="ECO:0007669"/>
    <property type="project" value="UniProtKB-SubCell"/>
</dbReference>
<dbReference type="Pfam" id="PF13520">
    <property type="entry name" value="AA_permease_2"/>
    <property type="match status" value="1"/>
</dbReference>
<dbReference type="NCBIfam" id="TIGR00907">
    <property type="entry name" value="2A0304"/>
    <property type="match status" value="1"/>
</dbReference>
<evidence type="ECO:0000256" key="8">
    <source>
        <dbReference type="SAM" id="Phobius"/>
    </source>
</evidence>
<dbReference type="RefSeq" id="XP_013025530.1">
    <property type="nucleotide sequence ID" value="XM_013170076.1"/>
</dbReference>
<dbReference type="PROSITE" id="PS00218">
    <property type="entry name" value="AMINO_ACID_PERMEASE_1"/>
    <property type="match status" value="1"/>
</dbReference>
<dbReference type="AlphaFoldDB" id="S9VNH2"/>
<feature type="transmembrane region" description="Helical" evidence="8">
    <location>
        <begin position="395"/>
        <end position="416"/>
    </location>
</feature>
<feature type="transmembrane region" description="Helical" evidence="8">
    <location>
        <begin position="456"/>
        <end position="480"/>
    </location>
</feature>
<keyword evidence="6 8" id="KW-1133">Transmembrane helix</keyword>
<feature type="transmembrane region" description="Helical" evidence="8">
    <location>
        <begin position="292"/>
        <end position="314"/>
    </location>
</feature>
<reference evidence="9 10" key="1">
    <citation type="journal article" date="2011" name="Science">
        <title>Comparative functional genomics of the fission yeasts.</title>
        <authorList>
            <person name="Rhind N."/>
            <person name="Chen Z."/>
            <person name="Yassour M."/>
            <person name="Thompson D.A."/>
            <person name="Haas B.J."/>
            <person name="Habib N."/>
            <person name="Wapinski I."/>
            <person name="Roy S."/>
            <person name="Lin M.F."/>
            <person name="Heiman D.I."/>
            <person name="Young S.K."/>
            <person name="Furuya K."/>
            <person name="Guo Y."/>
            <person name="Pidoux A."/>
            <person name="Chen H.M."/>
            <person name="Robbertse B."/>
            <person name="Goldberg J.M."/>
            <person name="Aoki K."/>
            <person name="Bayne E.H."/>
            <person name="Berlin A.M."/>
            <person name="Desjardins C.A."/>
            <person name="Dobbs E."/>
            <person name="Dukaj L."/>
            <person name="Fan L."/>
            <person name="FitzGerald M.G."/>
            <person name="French C."/>
            <person name="Gujja S."/>
            <person name="Hansen K."/>
            <person name="Keifenheim D."/>
            <person name="Levin J.Z."/>
            <person name="Mosher R.A."/>
            <person name="Mueller C.A."/>
            <person name="Pfiffner J."/>
            <person name="Priest M."/>
            <person name="Russ C."/>
            <person name="Smialowska A."/>
            <person name="Swoboda P."/>
            <person name="Sykes S.M."/>
            <person name="Vaughn M."/>
            <person name="Vengrova S."/>
            <person name="Yoder R."/>
            <person name="Zeng Q."/>
            <person name="Allshire R."/>
            <person name="Baulcombe D."/>
            <person name="Birren B.W."/>
            <person name="Brown W."/>
            <person name="Ekwall K."/>
            <person name="Kellis M."/>
            <person name="Leatherwood J."/>
            <person name="Levin H."/>
            <person name="Margalit H."/>
            <person name="Martienssen R."/>
            <person name="Nieduszynski C.A."/>
            <person name="Spatafora J.W."/>
            <person name="Friedman N."/>
            <person name="Dalgaard J.Z."/>
            <person name="Baumann P."/>
            <person name="Niki H."/>
            <person name="Regev A."/>
            <person name="Nusbaum C."/>
        </authorList>
    </citation>
    <scope>NUCLEOTIDE SEQUENCE [LARGE SCALE GENOMIC DNA]</scope>
    <source>
        <strain evidence="10">OY26 / ATCC MYA-4695 / CBS 11777 / NBRC 106824 / NRRL Y48691</strain>
    </source>
</reference>
<gene>
    <name evidence="9" type="ORF">SPOG_01388</name>
</gene>
<feature type="transmembrane region" description="Helical" evidence="8">
    <location>
        <begin position="182"/>
        <end position="200"/>
    </location>
</feature>
<dbReference type="eggNOG" id="KOG1289">
    <property type="taxonomic scope" value="Eukaryota"/>
</dbReference>
<comment type="similarity">
    <text evidence="2">Belongs to the amino acid-polyamine-organocation (APC) superfamily.</text>
</comment>
<feature type="transmembrane region" description="Helical" evidence="8">
    <location>
        <begin position="58"/>
        <end position="83"/>
    </location>
</feature>
<evidence type="ECO:0000313" key="10">
    <source>
        <dbReference type="Proteomes" id="UP000015464"/>
    </source>
</evidence>
<protein>
    <recommendedName>
        <fullName evidence="11">Amino acid permease</fullName>
    </recommendedName>
</protein>
<dbReference type="Gene3D" id="1.20.1740.10">
    <property type="entry name" value="Amino acid/polyamine transporter I"/>
    <property type="match status" value="1"/>
</dbReference>
<dbReference type="GeneID" id="25035717"/>
<proteinExistence type="inferred from homology"/>
<dbReference type="GO" id="GO:0006865">
    <property type="term" value="P:amino acid transport"/>
    <property type="evidence" value="ECO:0007669"/>
    <property type="project" value="UniProtKB-KW"/>
</dbReference>
<evidence type="ECO:0000256" key="7">
    <source>
        <dbReference type="ARBA" id="ARBA00023136"/>
    </source>
</evidence>
<evidence type="ECO:0000256" key="2">
    <source>
        <dbReference type="ARBA" id="ARBA00009523"/>
    </source>
</evidence>
<dbReference type="PANTHER" id="PTHR45649">
    <property type="entry name" value="AMINO-ACID PERMEASE BAT1"/>
    <property type="match status" value="1"/>
</dbReference>
<evidence type="ECO:0000256" key="4">
    <source>
        <dbReference type="ARBA" id="ARBA00022692"/>
    </source>
</evidence>
<feature type="transmembrane region" description="Helical" evidence="8">
    <location>
        <begin position="422"/>
        <end position="444"/>
    </location>
</feature>
<dbReference type="OrthoDB" id="10054429at2759"/>
<dbReference type="Proteomes" id="UP000015464">
    <property type="component" value="Unassembled WGS sequence"/>
</dbReference>
<dbReference type="HOGENOM" id="CLU_004495_0_1_1"/>
<feature type="transmembrane region" description="Helical" evidence="8">
    <location>
        <begin position="344"/>
        <end position="364"/>
    </location>
</feature>
<accession>S9VNH2</accession>
<keyword evidence="3" id="KW-0813">Transport</keyword>
<evidence type="ECO:0000256" key="6">
    <source>
        <dbReference type="ARBA" id="ARBA00022989"/>
    </source>
</evidence>
<evidence type="ECO:0000313" key="9">
    <source>
        <dbReference type="EMBL" id="EPY49503.1"/>
    </source>
</evidence>
<name>S9VNH2_SCHCR</name>
<dbReference type="FunFam" id="1.20.1740.10:FF:000046">
    <property type="entry name" value="Amino-acid permease, putative"/>
    <property type="match status" value="1"/>
</dbReference>
<dbReference type="EMBL" id="KE546995">
    <property type="protein sequence ID" value="EPY49503.1"/>
    <property type="molecule type" value="Genomic_DNA"/>
</dbReference>
<dbReference type="PIRSF" id="PIRSF006060">
    <property type="entry name" value="AA_transporter"/>
    <property type="match status" value="1"/>
</dbReference>
<comment type="subcellular location">
    <subcellularLocation>
        <location evidence="1">Membrane</location>
        <topology evidence="1">Multi-pass membrane protein</topology>
    </subcellularLocation>
</comment>
<keyword evidence="5" id="KW-0029">Amino-acid transport</keyword>
<dbReference type="OMA" id="FWCIAIN"/>
<dbReference type="STRING" id="653667.S9VNH2"/>
<dbReference type="InterPro" id="IPR004840">
    <property type="entry name" value="Amino_acid_permease_CS"/>
</dbReference>
<evidence type="ECO:0008006" key="11">
    <source>
        <dbReference type="Google" id="ProtNLM"/>
    </source>
</evidence>
<evidence type="ECO:0000256" key="3">
    <source>
        <dbReference type="ARBA" id="ARBA00022448"/>
    </source>
</evidence>
<keyword evidence="10" id="KW-1185">Reference proteome</keyword>
<feature type="transmembrane region" description="Helical" evidence="8">
    <location>
        <begin position="492"/>
        <end position="512"/>
    </location>
</feature>
<keyword evidence="4 8" id="KW-0812">Transmembrane</keyword>
<dbReference type="PANTHER" id="PTHR45649:SF9">
    <property type="entry name" value="AMINO-ACID PERMEASE 2"/>
    <property type="match status" value="1"/>
</dbReference>
<dbReference type="InterPro" id="IPR002293">
    <property type="entry name" value="AA/rel_permease1"/>
</dbReference>
<evidence type="ECO:0000256" key="5">
    <source>
        <dbReference type="ARBA" id="ARBA00022970"/>
    </source>
</evidence>
<dbReference type="InterPro" id="IPR004756">
    <property type="entry name" value="AA_permease"/>
</dbReference>
<feature type="transmembrane region" description="Helical" evidence="8">
    <location>
        <begin position="89"/>
        <end position="112"/>
    </location>
</feature>
<sequence length="536" mass="59209">MDAQSGTIFIDAVKEKDPSNLKPLKPIVEELGDSSLNEDDKLVELGYKPVFKREFSTWATFSFAFSISGLYATIITTFSYPLVAGGAAAIVWSWFIGGVGCMCIALSVAELVSAYPTSGGLYFTCKNLVPPNYMPVVSWVVGWLNLLGQVAGVSSTDWSCAQLLLSAVSVSKDMTYQPTNRHVVGVMAAIIMFHGFINSLSTRWLDRITRFYAAFHLLVLLICIICLLAMCKHFNTGKYVFTSVEPSSGWKPTGFSFLFGFLSVAWSMTDYDATAHIAEEIENAAVRAPQAIALALSLTYFLGWIFNIVLVFVMGTNLASLSQSSIGQPVAQIFYDVLGKNGSLAFIIFAFVILNFTGVTSMQANARTIWALSRDQALPFSRYWYRINKTTTTPVIAVWLNVLCCIGLNLIGLGSIEAIEAIFSVTSIALDWSYVIPIACRLIFGKRMNYKHGPWNLGWLSMPVNAFAVAWTSFVSVIFVMPNIRPVTPENMNYAIIVLAGVLLFSLVYWWSGARKNYIGPRVNVDMDSDDPFKMK</sequence>
<organism evidence="9 10">
    <name type="scientific">Schizosaccharomyces cryophilus (strain OY26 / ATCC MYA-4695 / CBS 11777 / NBRC 106824 / NRRL Y48691)</name>
    <name type="common">Fission yeast</name>
    <dbReference type="NCBI Taxonomy" id="653667"/>
    <lineage>
        <taxon>Eukaryota</taxon>
        <taxon>Fungi</taxon>
        <taxon>Dikarya</taxon>
        <taxon>Ascomycota</taxon>
        <taxon>Taphrinomycotina</taxon>
        <taxon>Schizosaccharomycetes</taxon>
        <taxon>Schizosaccharomycetales</taxon>
        <taxon>Schizosaccharomycetaceae</taxon>
        <taxon>Schizosaccharomyces</taxon>
    </lineage>
</organism>
<feature type="transmembrane region" description="Helical" evidence="8">
    <location>
        <begin position="212"/>
        <end position="230"/>
    </location>
</feature>
<dbReference type="GO" id="GO:0015101">
    <property type="term" value="F:organic cation transmembrane transporter activity"/>
    <property type="evidence" value="ECO:0007669"/>
    <property type="project" value="UniProtKB-ARBA"/>
</dbReference>
<keyword evidence="7 8" id="KW-0472">Membrane</keyword>
<evidence type="ECO:0000256" key="1">
    <source>
        <dbReference type="ARBA" id="ARBA00004141"/>
    </source>
</evidence>